<keyword evidence="3" id="KW-0809">Transit peptide</keyword>
<dbReference type="EMBL" id="BNCP01000001">
    <property type="protein sequence ID" value="GIL69359.1"/>
    <property type="molecule type" value="Genomic_DNA"/>
</dbReference>
<proteinExistence type="predicted"/>
<dbReference type="AlphaFoldDB" id="A0A8J4BVL8"/>
<name>A0A8J4BVL8_9CHLO</name>
<dbReference type="Pfam" id="PF09243">
    <property type="entry name" value="Rsm22"/>
    <property type="match status" value="1"/>
</dbReference>
<accession>A0A8J4BVL8</accession>
<keyword evidence="2" id="KW-0479">Metal-binding</keyword>
<comment type="function">
    <text evidence="7">Mitochondrial ribosome (mitoribosome) assembly factor. Binds at the interface of the head and body domains of the mitochondrial small ribosomal subunit (mt-SSU), occluding the mRNA channel and preventing compaction of the head domain towards the body. Probable inactive methyltransferase: retains the characteristic folding and ability to bind S-adenosyl-L-methionine, but it probably lost its methyltransferase activity.</text>
</comment>
<evidence type="ECO:0000256" key="6">
    <source>
        <dbReference type="ARBA" id="ARBA00023128"/>
    </source>
</evidence>
<dbReference type="GO" id="GO:0051536">
    <property type="term" value="F:iron-sulfur cluster binding"/>
    <property type="evidence" value="ECO:0007669"/>
    <property type="project" value="UniProtKB-KW"/>
</dbReference>
<evidence type="ECO:0000256" key="7">
    <source>
        <dbReference type="ARBA" id="ARBA00045681"/>
    </source>
</evidence>
<dbReference type="GO" id="GO:0003735">
    <property type="term" value="F:structural constituent of ribosome"/>
    <property type="evidence" value="ECO:0007669"/>
    <property type="project" value="TreeGrafter"/>
</dbReference>
<organism evidence="9 10">
    <name type="scientific">Volvox reticuliferus</name>
    <dbReference type="NCBI Taxonomy" id="1737510"/>
    <lineage>
        <taxon>Eukaryota</taxon>
        <taxon>Viridiplantae</taxon>
        <taxon>Chlorophyta</taxon>
        <taxon>core chlorophytes</taxon>
        <taxon>Chlorophyceae</taxon>
        <taxon>CS clade</taxon>
        <taxon>Chlamydomonadales</taxon>
        <taxon>Volvocaceae</taxon>
        <taxon>Volvox</taxon>
    </lineage>
</organism>
<gene>
    <name evidence="9" type="ORF">Vretifemale_262</name>
</gene>
<dbReference type="PANTHER" id="PTHR13184">
    <property type="entry name" value="37S RIBOSOMAL PROTEIN S22"/>
    <property type="match status" value="1"/>
</dbReference>
<dbReference type="InterPro" id="IPR052571">
    <property type="entry name" value="Mt_RNA_Methyltransferase"/>
</dbReference>
<evidence type="ECO:0000256" key="8">
    <source>
        <dbReference type="SAM" id="MobiDB-lite"/>
    </source>
</evidence>
<feature type="compositionally biased region" description="Basic and acidic residues" evidence="8">
    <location>
        <begin position="104"/>
        <end position="116"/>
    </location>
</feature>
<keyword evidence="5" id="KW-0411">Iron-sulfur</keyword>
<dbReference type="GO" id="GO:0006412">
    <property type="term" value="P:translation"/>
    <property type="evidence" value="ECO:0007669"/>
    <property type="project" value="InterPro"/>
</dbReference>
<keyword evidence="4" id="KW-0408">Iron</keyword>
<dbReference type="GO" id="GO:0046872">
    <property type="term" value="F:metal ion binding"/>
    <property type="evidence" value="ECO:0007669"/>
    <property type="project" value="UniProtKB-KW"/>
</dbReference>
<evidence type="ECO:0000256" key="1">
    <source>
        <dbReference type="ARBA" id="ARBA00004173"/>
    </source>
</evidence>
<comment type="caution">
    <text evidence="9">The sequence shown here is derived from an EMBL/GenBank/DDBJ whole genome shotgun (WGS) entry which is preliminary data.</text>
</comment>
<dbReference type="InterPro" id="IPR015324">
    <property type="entry name" value="Ribosomal_Rsm22-like"/>
</dbReference>
<dbReference type="OrthoDB" id="421327at2759"/>
<keyword evidence="6" id="KW-0496">Mitochondrion</keyword>
<dbReference type="PANTHER" id="PTHR13184:SF5">
    <property type="entry name" value="METHYLTRANSFERASE-LIKE PROTEIN 17, MITOCHONDRIAL"/>
    <property type="match status" value="1"/>
</dbReference>
<evidence type="ECO:0000256" key="5">
    <source>
        <dbReference type="ARBA" id="ARBA00023014"/>
    </source>
</evidence>
<evidence type="ECO:0000256" key="2">
    <source>
        <dbReference type="ARBA" id="ARBA00022723"/>
    </source>
</evidence>
<evidence type="ECO:0000256" key="4">
    <source>
        <dbReference type="ARBA" id="ARBA00023004"/>
    </source>
</evidence>
<evidence type="ECO:0000313" key="9">
    <source>
        <dbReference type="EMBL" id="GIL69359.1"/>
    </source>
</evidence>
<reference evidence="9" key="1">
    <citation type="journal article" date="2021" name="Proc. Natl. Acad. Sci. U.S.A.">
        <title>Three genomes in the algal genus Volvox reveal the fate of a haploid sex-determining region after a transition to homothallism.</title>
        <authorList>
            <person name="Yamamoto K."/>
            <person name="Hamaji T."/>
            <person name="Kawai-Toyooka H."/>
            <person name="Matsuzaki R."/>
            <person name="Takahashi F."/>
            <person name="Nishimura Y."/>
            <person name="Kawachi M."/>
            <person name="Noguchi H."/>
            <person name="Minakuchi Y."/>
            <person name="Umen J.G."/>
            <person name="Toyoda A."/>
            <person name="Nozaki H."/>
        </authorList>
    </citation>
    <scope>NUCLEOTIDE SEQUENCE</scope>
    <source>
        <strain evidence="9">NIES-3786</strain>
    </source>
</reference>
<feature type="region of interest" description="Disordered" evidence="8">
    <location>
        <begin position="104"/>
        <end position="134"/>
    </location>
</feature>
<sequence>MEKLVPKYKTEAEVMAYVVTRLAPEYAVCERVLKEAVRLLEAAELLPGAAAVKWRPREGLVYGAGVGAAVVAALESCASPSLARLVALEPSPLRQMMGSRVVQAHREKSQMLRREEEQDGQQQQQSQMRHGDSLDGDVAMLHHSKRQQKQGATGPQVSWVQALPPLTKAAVAQRRRYDLVIAPYQLTVLPTVEERQRLVRELWDRCGDVLILVEPGTPRGFTAIAEARELVLGREVCRWMV</sequence>
<evidence type="ECO:0000313" key="10">
    <source>
        <dbReference type="Proteomes" id="UP000747110"/>
    </source>
</evidence>
<protein>
    <submittedName>
        <fullName evidence="9">Uncharacterized protein</fullName>
    </submittedName>
</protein>
<comment type="subcellular location">
    <subcellularLocation>
        <location evidence="1">Mitochondrion</location>
    </subcellularLocation>
</comment>
<keyword evidence="10" id="KW-1185">Reference proteome</keyword>
<dbReference type="GO" id="GO:0008168">
    <property type="term" value="F:methyltransferase activity"/>
    <property type="evidence" value="ECO:0007669"/>
    <property type="project" value="InterPro"/>
</dbReference>
<dbReference type="Proteomes" id="UP000747110">
    <property type="component" value="Unassembled WGS sequence"/>
</dbReference>
<dbReference type="GO" id="GO:0005763">
    <property type="term" value="C:mitochondrial small ribosomal subunit"/>
    <property type="evidence" value="ECO:0007669"/>
    <property type="project" value="TreeGrafter"/>
</dbReference>
<evidence type="ECO:0000256" key="3">
    <source>
        <dbReference type="ARBA" id="ARBA00022946"/>
    </source>
</evidence>